<gene>
    <name evidence="1" type="ORF">EXM42_00035</name>
</gene>
<reference evidence="1 2" key="1">
    <citation type="submission" date="2019-02" db="EMBL/GenBank/DDBJ databases">
        <title>Genome sequencing of Clostridium botulinum clinical isolates.</title>
        <authorList>
            <person name="Brunt J."/>
            <person name="Van Vliet A.H.M."/>
            <person name="Stringer S.C."/>
            <person name="Grant K.A."/>
            <person name="Carter A.C."/>
            <person name="Peck M.W."/>
        </authorList>
    </citation>
    <scope>NUCLEOTIDE SEQUENCE [LARGE SCALE GENOMIC DNA]</scope>
    <source>
        <strain evidence="1 2">R1125/03</strain>
    </source>
</reference>
<evidence type="ECO:0000313" key="2">
    <source>
        <dbReference type="Proteomes" id="UP000473089"/>
    </source>
</evidence>
<organism evidence="1 2">
    <name type="scientific">Clostridium botulinum</name>
    <dbReference type="NCBI Taxonomy" id="1491"/>
    <lineage>
        <taxon>Bacteria</taxon>
        <taxon>Bacillati</taxon>
        <taxon>Bacillota</taxon>
        <taxon>Clostridia</taxon>
        <taxon>Eubacteriales</taxon>
        <taxon>Clostridiaceae</taxon>
        <taxon>Clostridium</taxon>
    </lineage>
</organism>
<dbReference type="Pfam" id="PF13558">
    <property type="entry name" value="SbcC_Walker_B"/>
    <property type="match status" value="1"/>
</dbReference>
<protein>
    <submittedName>
        <fullName evidence="1">Uncharacterized protein</fullName>
    </submittedName>
</protein>
<dbReference type="Proteomes" id="UP000473089">
    <property type="component" value="Unassembled WGS sequence"/>
</dbReference>
<accession>A0A6M0SY84</accession>
<dbReference type="EMBL" id="SGJP01000001">
    <property type="protein sequence ID" value="NFA58851.1"/>
    <property type="molecule type" value="Genomic_DNA"/>
</dbReference>
<proteinExistence type="predicted"/>
<comment type="caution">
    <text evidence="1">The sequence shown here is derived from an EMBL/GenBank/DDBJ whole genome shotgun (WGS) entry which is preliminary data.</text>
</comment>
<name>A0A6M0SY84_CLOBO</name>
<sequence length="119" mass="13849">MQEVLVKSNLKDMEKTMAMYVPLFAVVNAKYNGADKKECPRIIALDEAFSEVHENNISDMFKLLEKMNLDYVLNSQVLWGDYETVKELAICELTKDREDDIVVVERFQWNGKEKVIVLE</sequence>
<evidence type="ECO:0000313" key="1">
    <source>
        <dbReference type="EMBL" id="NFA58851.1"/>
    </source>
</evidence>
<dbReference type="AlphaFoldDB" id="A0A6M0SY84"/>